<evidence type="ECO:0000313" key="9">
    <source>
        <dbReference type="EMBL" id="KAK4395684.1"/>
    </source>
</evidence>
<keyword evidence="2" id="KW-0548">Nucleotidyltransferase</keyword>
<evidence type="ECO:0000256" key="3">
    <source>
        <dbReference type="ARBA" id="ARBA00022722"/>
    </source>
</evidence>
<keyword evidence="6" id="KW-0695">RNA-directed DNA polymerase</keyword>
<evidence type="ECO:0000256" key="6">
    <source>
        <dbReference type="ARBA" id="ARBA00022918"/>
    </source>
</evidence>
<dbReference type="InterPro" id="IPR053134">
    <property type="entry name" value="RNA-dir_DNA_polymerase"/>
</dbReference>
<reference evidence="9" key="2">
    <citation type="journal article" date="2024" name="Plant">
        <title>Genomic evolution and insights into agronomic trait innovations of Sesamum species.</title>
        <authorList>
            <person name="Miao H."/>
            <person name="Wang L."/>
            <person name="Qu L."/>
            <person name="Liu H."/>
            <person name="Sun Y."/>
            <person name="Le M."/>
            <person name="Wang Q."/>
            <person name="Wei S."/>
            <person name="Zheng Y."/>
            <person name="Lin W."/>
            <person name="Duan Y."/>
            <person name="Cao H."/>
            <person name="Xiong S."/>
            <person name="Wang X."/>
            <person name="Wei L."/>
            <person name="Li C."/>
            <person name="Ma Q."/>
            <person name="Ju M."/>
            <person name="Zhao R."/>
            <person name="Li G."/>
            <person name="Mu C."/>
            <person name="Tian Q."/>
            <person name="Mei H."/>
            <person name="Zhang T."/>
            <person name="Gao T."/>
            <person name="Zhang H."/>
        </authorList>
    </citation>
    <scope>NUCLEOTIDE SEQUENCE</scope>
    <source>
        <strain evidence="9">K16</strain>
    </source>
</reference>
<organism evidence="9 10">
    <name type="scientific">Sesamum angolense</name>
    <dbReference type="NCBI Taxonomy" id="2727404"/>
    <lineage>
        <taxon>Eukaryota</taxon>
        <taxon>Viridiplantae</taxon>
        <taxon>Streptophyta</taxon>
        <taxon>Embryophyta</taxon>
        <taxon>Tracheophyta</taxon>
        <taxon>Spermatophyta</taxon>
        <taxon>Magnoliopsida</taxon>
        <taxon>eudicotyledons</taxon>
        <taxon>Gunneridae</taxon>
        <taxon>Pentapetalae</taxon>
        <taxon>asterids</taxon>
        <taxon>lamiids</taxon>
        <taxon>Lamiales</taxon>
        <taxon>Pedaliaceae</taxon>
        <taxon>Sesamum</taxon>
    </lineage>
</organism>
<protein>
    <submittedName>
        <fullName evidence="9">Retrovirus-related Pol polyprotein from transposon opus</fullName>
    </submittedName>
</protein>
<dbReference type="Gene3D" id="3.30.70.270">
    <property type="match status" value="1"/>
</dbReference>
<dbReference type="PANTHER" id="PTHR24559">
    <property type="entry name" value="TRANSPOSON TY3-I GAG-POL POLYPROTEIN"/>
    <property type="match status" value="1"/>
</dbReference>
<keyword evidence="3" id="KW-0540">Nuclease</keyword>
<dbReference type="InterPro" id="IPR043502">
    <property type="entry name" value="DNA/RNA_pol_sf"/>
</dbReference>
<dbReference type="Pfam" id="PF17917">
    <property type="entry name" value="RT_RNaseH"/>
    <property type="match status" value="1"/>
</dbReference>
<dbReference type="CDD" id="cd01647">
    <property type="entry name" value="RT_LTR"/>
    <property type="match status" value="1"/>
</dbReference>
<evidence type="ECO:0000313" key="10">
    <source>
        <dbReference type="Proteomes" id="UP001289374"/>
    </source>
</evidence>
<dbReference type="PANTHER" id="PTHR24559:SF430">
    <property type="entry name" value="RNA-DIRECTED DNA POLYMERASE"/>
    <property type="match status" value="1"/>
</dbReference>
<gene>
    <name evidence="9" type="ORF">Sango_1722700</name>
</gene>
<feature type="domain" description="Reverse transcriptase RNase H-like" evidence="8">
    <location>
        <begin position="266"/>
        <end position="344"/>
    </location>
</feature>
<dbReference type="Proteomes" id="UP001289374">
    <property type="component" value="Unassembled WGS sequence"/>
</dbReference>
<dbReference type="EMBL" id="JACGWL010000009">
    <property type="protein sequence ID" value="KAK4395684.1"/>
    <property type="molecule type" value="Genomic_DNA"/>
</dbReference>
<dbReference type="InterPro" id="IPR041373">
    <property type="entry name" value="RT_RNaseH"/>
</dbReference>
<dbReference type="SUPFAM" id="SSF56672">
    <property type="entry name" value="DNA/RNA polymerases"/>
    <property type="match status" value="1"/>
</dbReference>
<keyword evidence="1" id="KW-0808">Transferase</keyword>
<sequence length="379" mass="42947">MVAEHIEEIQFPEWLSNVVLVPKPGGNWRMCIDFRDLNKACSKDFYPLPQIDQLVDSTSGCELLSMIDASPGYHQIMLASKDRKRVSFITSTGTLCYVAMPFKLKNAGAIYQRLVDKIFRPQIGRNVEVNVDNMLVKSKEALNHDAGLEETFVVLRKYRLKLNPEKCDFEVRGGCFLFFMVTQRRIKANSLKIKAILDMKAPTNISEVQRLTGRIAALSCFIFKVAEKSLHFFKVFPYWSNLSWGTPSTCTFQLSLRQLALSSSVRKKEKISIYHVSKVVNGAEDRYAPIEKVALALVVIARRLRLKFLSHPVKVKKNLPLKQTLGKPDTSGRLVKWVVELNEYNISYLPRTTIKTQALADSVSKMAGISLGNTPKVEK</sequence>
<dbReference type="InterPro" id="IPR000477">
    <property type="entry name" value="RT_dom"/>
</dbReference>
<dbReference type="Gene3D" id="3.10.10.10">
    <property type="entry name" value="HIV Type 1 Reverse Transcriptase, subunit A, domain 1"/>
    <property type="match status" value="1"/>
</dbReference>
<keyword evidence="10" id="KW-1185">Reference proteome</keyword>
<evidence type="ECO:0000256" key="4">
    <source>
        <dbReference type="ARBA" id="ARBA00022759"/>
    </source>
</evidence>
<comment type="caution">
    <text evidence="9">The sequence shown here is derived from an EMBL/GenBank/DDBJ whole genome shotgun (WGS) entry which is preliminary data.</text>
</comment>
<evidence type="ECO:0000259" key="7">
    <source>
        <dbReference type="Pfam" id="PF00078"/>
    </source>
</evidence>
<accession>A0AAE1WM17</accession>
<proteinExistence type="predicted"/>
<evidence type="ECO:0000256" key="5">
    <source>
        <dbReference type="ARBA" id="ARBA00022801"/>
    </source>
</evidence>
<evidence type="ECO:0000256" key="1">
    <source>
        <dbReference type="ARBA" id="ARBA00022679"/>
    </source>
</evidence>
<name>A0AAE1WM17_9LAMI</name>
<dbReference type="Pfam" id="PF00078">
    <property type="entry name" value="RVT_1"/>
    <property type="match status" value="1"/>
</dbReference>
<keyword evidence="4" id="KW-0255">Endonuclease</keyword>
<dbReference type="GO" id="GO:0004519">
    <property type="term" value="F:endonuclease activity"/>
    <property type="evidence" value="ECO:0007669"/>
    <property type="project" value="UniProtKB-KW"/>
</dbReference>
<evidence type="ECO:0000256" key="2">
    <source>
        <dbReference type="ARBA" id="ARBA00022695"/>
    </source>
</evidence>
<feature type="domain" description="Reverse transcriptase" evidence="7">
    <location>
        <begin position="21"/>
        <end position="170"/>
    </location>
</feature>
<keyword evidence="5" id="KW-0378">Hydrolase</keyword>
<reference evidence="9" key="1">
    <citation type="submission" date="2020-06" db="EMBL/GenBank/DDBJ databases">
        <authorList>
            <person name="Li T."/>
            <person name="Hu X."/>
            <person name="Zhang T."/>
            <person name="Song X."/>
            <person name="Zhang H."/>
            <person name="Dai N."/>
            <person name="Sheng W."/>
            <person name="Hou X."/>
            <person name="Wei L."/>
        </authorList>
    </citation>
    <scope>NUCLEOTIDE SEQUENCE</scope>
    <source>
        <strain evidence="9">K16</strain>
        <tissue evidence="9">Leaf</tissue>
    </source>
</reference>
<dbReference type="AlphaFoldDB" id="A0AAE1WM17"/>
<evidence type="ECO:0000259" key="8">
    <source>
        <dbReference type="Pfam" id="PF17917"/>
    </source>
</evidence>
<dbReference type="GO" id="GO:0016787">
    <property type="term" value="F:hydrolase activity"/>
    <property type="evidence" value="ECO:0007669"/>
    <property type="project" value="UniProtKB-KW"/>
</dbReference>
<dbReference type="GO" id="GO:0003964">
    <property type="term" value="F:RNA-directed DNA polymerase activity"/>
    <property type="evidence" value="ECO:0007669"/>
    <property type="project" value="UniProtKB-KW"/>
</dbReference>
<dbReference type="InterPro" id="IPR043128">
    <property type="entry name" value="Rev_trsase/Diguanyl_cyclase"/>
</dbReference>